<keyword evidence="7" id="KW-1185">Reference proteome</keyword>
<feature type="domain" description="HTH tetR-type" evidence="5">
    <location>
        <begin position="5"/>
        <end position="65"/>
    </location>
</feature>
<keyword evidence="1" id="KW-0805">Transcription regulation</keyword>
<comment type="caution">
    <text evidence="6">The sequence shown here is derived from an EMBL/GenBank/DDBJ whole genome shotgun (WGS) entry which is preliminary data.</text>
</comment>
<evidence type="ECO:0000313" key="7">
    <source>
        <dbReference type="Proteomes" id="UP001197247"/>
    </source>
</evidence>
<dbReference type="SUPFAM" id="SSF48498">
    <property type="entry name" value="Tetracyclin repressor-like, C-terminal domain"/>
    <property type="match status" value="1"/>
</dbReference>
<dbReference type="InterPro" id="IPR036271">
    <property type="entry name" value="Tet_transcr_reg_TetR-rel_C_sf"/>
</dbReference>
<keyword evidence="2 4" id="KW-0238">DNA-binding</keyword>
<proteinExistence type="predicted"/>
<dbReference type="InterPro" id="IPR001647">
    <property type="entry name" value="HTH_TetR"/>
</dbReference>
<dbReference type="Pfam" id="PF02909">
    <property type="entry name" value="TetR_C_1"/>
    <property type="match status" value="1"/>
</dbReference>
<evidence type="ECO:0000256" key="3">
    <source>
        <dbReference type="ARBA" id="ARBA00023163"/>
    </source>
</evidence>
<evidence type="ECO:0000259" key="5">
    <source>
        <dbReference type="PROSITE" id="PS50977"/>
    </source>
</evidence>
<reference evidence="6 7" key="1">
    <citation type="submission" date="2021-05" db="EMBL/GenBank/DDBJ databases">
        <title>Kineosporia and Streptomyces sp. nov. two new marine actinobacteria isolated from Coral.</title>
        <authorList>
            <person name="Buangrab K."/>
            <person name="Sutthacheep M."/>
            <person name="Yeemin T."/>
            <person name="Harunari E."/>
            <person name="Igarashi Y."/>
            <person name="Kanchanasin P."/>
            <person name="Tanasupawat S."/>
            <person name="Phongsopitanun W."/>
        </authorList>
    </citation>
    <scope>NUCLEOTIDE SEQUENCE [LARGE SCALE GENOMIC DNA]</scope>
    <source>
        <strain evidence="6 7">J2-2</strain>
    </source>
</reference>
<dbReference type="RefSeq" id="WP_214156891.1">
    <property type="nucleotide sequence ID" value="NZ_JAHBAY010000006.1"/>
</dbReference>
<protein>
    <submittedName>
        <fullName evidence="6">TetR/AcrR family transcriptional regulator C-terminal domain-containing protein</fullName>
    </submittedName>
</protein>
<name>A0ABS5TK91_9ACTN</name>
<evidence type="ECO:0000256" key="1">
    <source>
        <dbReference type="ARBA" id="ARBA00023015"/>
    </source>
</evidence>
<keyword evidence="3" id="KW-0804">Transcription</keyword>
<dbReference type="Pfam" id="PF00440">
    <property type="entry name" value="TetR_N"/>
    <property type="match status" value="1"/>
</dbReference>
<sequence>MARKALTRERIVQAAIELLDSEGLEGLNMRTLGDRLNSAATAVYWHVQNKDNLVELAGDQVWHEVELPSLEEHSWRAAGMLMARSEFEMMVRHPWLVQALGTHLMGGRGKARHDDHTLNVYEQAGFVGAQADQAAATVFTFVLGNALGEAAGVSLRRRLNREGTDADQLISNAMAHQGEIAMEFPRLRARLAVVTDEDYSRAPDQSFEFGLEAIFDGLQNQLADFRPATGED</sequence>
<dbReference type="SUPFAM" id="SSF46689">
    <property type="entry name" value="Homeodomain-like"/>
    <property type="match status" value="1"/>
</dbReference>
<dbReference type="PROSITE" id="PS50977">
    <property type="entry name" value="HTH_TETR_2"/>
    <property type="match status" value="1"/>
</dbReference>
<evidence type="ECO:0000256" key="2">
    <source>
        <dbReference type="ARBA" id="ARBA00023125"/>
    </source>
</evidence>
<evidence type="ECO:0000313" key="6">
    <source>
        <dbReference type="EMBL" id="MBT0770606.1"/>
    </source>
</evidence>
<dbReference type="InterPro" id="IPR004111">
    <property type="entry name" value="Repressor_TetR_C"/>
</dbReference>
<dbReference type="Gene3D" id="1.10.357.10">
    <property type="entry name" value="Tetracycline Repressor, domain 2"/>
    <property type="match status" value="1"/>
</dbReference>
<dbReference type="InterPro" id="IPR009057">
    <property type="entry name" value="Homeodomain-like_sf"/>
</dbReference>
<feature type="DNA-binding region" description="H-T-H motif" evidence="4">
    <location>
        <begin position="28"/>
        <end position="47"/>
    </location>
</feature>
<organism evidence="6 7">
    <name type="scientific">Kineosporia corallincola</name>
    <dbReference type="NCBI Taxonomy" id="2835133"/>
    <lineage>
        <taxon>Bacteria</taxon>
        <taxon>Bacillati</taxon>
        <taxon>Actinomycetota</taxon>
        <taxon>Actinomycetes</taxon>
        <taxon>Kineosporiales</taxon>
        <taxon>Kineosporiaceae</taxon>
        <taxon>Kineosporia</taxon>
    </lineage>
</organism>
<accession>A0ABS5TK91</accession>
<dbReference type="Gene3D" id="1.10.10.60">
    <property type="entry name" value="Homeodomain-like"/>
    <property type="match status" value="1"/>
</dbReference>
<dbReference type="Proteomes" id="UP001197247">
    <property type="component" value="Unassembled WGS sequence"/>
</dbReference>
<evidence type="ECO:0000256" key="4">
    <source>
        <dbReference type="PROSITE-ProRule" id="PRU00335"/>
    </source>
</evidence>
<gene>
    <name evidence="6" type="ORF">KIH74_16805</name>
</gene>
<dbReference type="EMBL" id="JAHBAY010000006">
    <property type="protein sequence ID" value="MBT0770606.1"/>
    <property type="molecule type" value="Genomic_DNA"/>
</dbReference>